<sequence length="179" mass="19666">MSHHNACTASSNSVAPAYTTVPPMLAHGELLLSLECQQHPLGSIGDMQGALGPMASLHNIHQVFLRIHEDQLVWLDDFNFNFLQTCIDDRIQNVYGFVKGVQKHVHECVDLLNERITSMVWLSREREFMVCMGDEGCEEVFGESDEGESGLDMELESNSEGCSGPVPVSLGNSMGVGNL</sequence>
<dbReference type="EMBL" id="ML209237">
    <property type="protein sequence ID" value="TFK58684.1"/>
    <property type="molecule type" value="Genomic_DNA"/>
</dbReference>
<organism evidence="1 2">
    <name type="scientific">Pluteus cervinus</name>
    <dbReference type="NCBI Taxonomy" id="181527"/>
    <lineage>
        <taxon>Eukaryota</taxon>
        <taxon>Fungi</taxon>
        <taxon>Dikarya</taxon>
        <taxon>Basidiomycota</taxon>
        <taxon>Agaricomycotina</taxon>
        <taxon>Agaricomycetes</taxon>
        <taxon>Agaricomycetidae</taxon>
        <taxon>Agaricales</taxon>
        <taxon>Pluteineae</taxon>
        <taxon>Pluteaceae</taxon>
        <taxon>Pluteus</taxon>
    </lineage>
</organism>
<evidence type="ECO:0000313" key="1">
    <source>
        <dbReference type="EMBL" id="TFK58684.1"/>
    </source>
</evidence>
<gene>
    <name evidence="1" type="ORF">BDN72DRAFT_865744</name>
</gene>
<reference evidence="1 2" key="1">
    <citation type="journal article" date="2019" name="Nat. Ecol. Evol.">
        <title>Megaphylogeny resolves global patterns of mushroom evolution.</title>
        <authorList>
            <person name="Varga T."/>
            <person name="Krizsan K."/>
            <person name="Foldi C."/>
            <person name="Dima B."/>
            <person name="Sanchez-Garcia M."/>
            <person name="Sanchez-Ramirez S."/>
            <person name="Szollosi G.J."/>
            <person name="Szarkandi J.G."/>
            <person name="Papp V."/>
            <person name="Albert L."/>
            <person name="Andreopoulos W."/>
            <person name="Angelini C."/>
            <person name="Antonin V."/>
            <person name="Barry K.W."/>
            <person name="Bougher N.L."/>
            <person name="Buchanan P."/>
            <person name="Buyck B."/>
            <person name="Bense V."/>
            <person name="Catcheside P."/>
            <person name="Chovatia M."/>
            <person name="Cooper J."/>
            <person name="Damon W."/>
            <person name="Desjardin D."/>
            <person name="Finy P."/>
            <person name="Geml J."/>
            <person name="Haridas S."/>
            <person name="Hughes K."/>
            <person name="Justo A."/>
            <person name="Karasinski D."/>
            <person name="Kautmanova I."/>
            <person name="Kiss B."/>
            <person name="Kocsube S."/>
            <person name="Kotiranta H."/>
            <person name="LaButti K.M."/>
            <person name="Lechner B.E."/>
            <person name="Liimatainen K."/>
            <person name="Lipzen A."/>
            <person name="Lukacs Z."/>
            <person name="Mihaltcheva S."/>
            <person name="Morgado L.N."/>
            <person name="Niskanen T."/>
            <person name="Noordeloos M.E."/>
            <person name="Ohm R.A."/>
            <person name="Ortiz-Santana B."/>
            <person name="Ovrebo C."/>
            <person name="Racz N."/>
            <person name="Riley R."/>
            <person name="Savchenko A."/>
            <person name="Shiryaev A."/>
            <person name="Soop K."/>
            <person name="Spirin V."/>
            <person name="Szebenyi C."/>
            <person name="Tomsovsky M."/>
            <person name="Tulloss R.E."/>
            <person name="Uehling J."/>
            <person name="Grigoriev I.V."/>
            <person name="Vagvolgyi C."/>
            <person name="Papp T."/>
            <person name="Martin F.M."/>
            <person name="Miettinen O."/>
            <person name="Hibbett D.S."/>
            <person name="Nagy L.G."/>
        </authorList>
    </citation>
    <scope>NUCLEOTIDE SEQUENCE [LARGE SCALE GENOMIC DNA]</scope>
    <source>
        <strain evidence="1 2">NL-1719</strain>
    </source>
</reference>
<proteinExistence type="predicted"/>
<keyword evidence="2" id="KW-1185">Reference proteome</keyword>
<protein>
    <submittedName>
        <fullName evidence="1">Uncharacterized protein</fullName>
    </submittedName>
</protein>
<name>A0ACD3A025_9AGAR</name>
<evidence type="ECO:0000313" key="2">
    <source>
        <dbReference type="Proteomes" id="UP000308600"/>
    </source>
</evidence>
<dbReference type="Proteomes" id="UP000308600">
    <property type="component" value="Unassembled WGS sequence"/>
</dbReference>
<accession>A0ACD3A025</accession>